<name>J3N8C3_ORYBR</name>
<dbReference type="FunFam" id="1.10.10.10:FF:000322">
    <property type="entry name" value="Probable disease resistance protein At1g63360"/>
    <property type="match status" value="1"/>
</dbReference>
<evidence type="ECO:0000256" key="6">
    <source>
        <dbReference type="ARBA" id="ARBA00023054"/>
    </source>
</evidence>
<keyword evidence="4" id="KW-0547">Nucleotide-binding</keyword>
<evidence type="ECO:0000256" key="5">
    <source>
        <dbReference type="ARBA" id="ARBA00022821"/>
    </source>
</evidence>
<dbReference type="InterPro" id="IPR027417">
    <property type="entry name" value="P-loop_NTPase"/>
</dbReference>
<dbReference type="InterPro" id="IPR044974">
    <property type="entry name" value="Disease_R_plants"/>
</dbReference>
<evidence type="ECO:0000259" key="8">
    <source>
        <dbReference type="Pfam" id="PF18052"/>
    </source>
</evidence>
<feature type="domain" description="Disease resistance protein winged helix" evidence="9">
    <location>
        <begin position="394"/>
        <end position="460"/>
    </location>
</feature>
<dbReference type="Gene3D" id="1.10.8.430">
    <property type="entry name" value="Helical domain of apoptotic protease-activating factors"/>
    <property type="match status" value="1"/>
</dbReference>
<reference evidence="11" key="2">
    <citation type="submission" date="2013-04" db="UniProtKB">
        <authorList>
            <consortium name="EnsemblPlants"/>
        </authorList>
    </citation>
    <scope>IDENTIFICATION</scope>
</reference>
<proteinExistence type="inferred from homology"/>
<dbReference type="Pfam" id="PF23598">
    <property type="entry name" value="LRR_14"/>
    <property type="match status" value="1"/>
</dbReference>
<keyword evidence="3" id="KW-0677">Repeat</keyword>
<dbReference type="Pfam" id="PF23559">
    <property type="entry name" value="WHD_DRP"/>
    <property type="match status" value="1"/>
</dbReference>
<dbReference type="InterPro" id="IPR055414">
    <property type="entry name" value="LRR_R13L4/SHOC2-like"/>
</dbReference>
<keyword evidence="5" id="KW-0611">Plant defense</keyword>
<dbReference type="Gene3D" id="3.80.10.10">
    <property type="entry name" value="Ribonuclease Inhibitor"/>
    <property type="match status" value="1"/>
</dbReference>
<evidence type="ECO:0000256" key="4">
    <source>
        <dbReference type="ARBA" id="ARBA00022741"/>
    </source>
</evidence>
<dbReference type="Gene3D" id="3.40.50.300">
    <property type="entry name" value="P-loop containing nucleotide triphosphate hydrolases"/>
    <property type="match status" value="1"/>
</dbReference>
<dbReference type="InterPro" id="IPR042197">
    <property type="entry name" value="Apaf_helical"/>
</dbReference>
<dbReference type="PRINTS" id="PR00364">
    <property type="entry name" value="DISEASERSIST"/>
</dbReference>
<dbReference type="Proteomes" id="UP000006038">
    <property type="component" value="Chromosome 11"/>
</dbReference>
<dbReference type="HOGENOM" id="CLU_000837_8_6_1"/>
<feature type="domain" description="Disease resistance R13L4/SHOC-2-like LRR" evidence="10">
    <location>
        <begin position="510"/>
        <end position="844"/>
    </location>
</feature>
<evidence type="ECO:0000256" key="2">
    <source>
        <dbReference type="ARBA" id="ARBA00022614"/>
    </source>
</evidence>
<dbReference type="Pfam" id="PF00931">
    <property type="entry name" value="NB-ARC"/>
    <property type="match status" value="1"/>
</dbReference>
<evidence type="ECO:0000259" key="9">
    <source>
        <dbReference type="Pfam" id="PF23559"/>
    </source>
</evidence>
<keyword evidence="2" id="KW-0433">Leucine-rich repeat</keyword>
<dbReference type="AlphaFoldDB" id="J3N8C3"/>
<evidence type="ECO:0000259" key="7">
    <source>
        <dbReference type="Pfam" id="PF00931"/>
    </source>
</evidence>
<dbReference type="GO" id="GO:0002758">
    <property type="term" value="P:innate immune response-activating signaling pathway"/>
    <property type="evidence" value="ECO:0007669"/>
    <property type="project" value="UniProtKB-ARBA"/>
</dbReference>
<evidence type="ECO:0000256" key="3">
    <source>
        <dbReference type="ARBA" id="ARBA00022737"/>
    </source>
</evidence>
<dbReference type="InterPro" id="IPR041118">
    <property type="entry name" value="Rx_N"/>
</dbReference>
<sequence length="1035" mass="117075">MDVVLDAFASYLSDLLIQAAKDKVGMLLGVSDEISKLDEKLQFLKDYLVDAEKKRITDKHVDGWVRKLKGIMYDATDILELCQLKAMEQGGAEFNFIKLEAYQDRRVAPPLPSRTTSPVSERSGVVGEKIEEDTLALVEVLTNHWGAVRASNNVLLLAVVGVGGIGKTTLAKNIFNDEAIQEKFGKKIWLSVTHKFNEVDLLRSAITAAGGDHRGSQDRSVLEPTLVNAIKGKKIFLVLDDMWSERAWNGFLWAPFSHGGRGSRVVLTTRDERVARGAKAMYFHHVDKLGSDDAWSLLKKQVVLSEVDEPEIEALKDIGMEIIEKCDGLPLAIKVIGGLLCRRERNEGVWSEMLSNSTWSIDVMSEELNYALHLSYEDLSPHLKQCFLHYSLIPKSVVLGSDTIIGMWISEGLVLQSTKELEETGRDYYNELIMRNLLEPDTDYVDQWHCTMHDVVRSFAHHVARDEALVAQSEQIDTSKLHSQKFYRLSIETDELEWSLLNQQKSLRTIIFMGDIKLKPSDSLGNFSSLRILYIDSANLVHLVDSVCQLKHLRYLSIATDESRLPDDIGKMKFLMYIDLDECTNLLQLPNSIVKLIQLKYLSFTDTNIHVIPKGFHDLSSIRQLYGFPAHMGKGGVSSRDWCSLEELGPLSELRRLRLNDMENVSASFYAARASLCNKKHLTYLKLCCTTRLGDDGLVKQEGVSEMEQQLIEEVFNELCPPHCLVNLEISGYFGSSLPNWMMSSISGMPLKSLRYLFLDDLACCTQLPDGLSQLPHLQLLRIDRAPAIKRVGTEFLQCHHHSHPSLMADVFPKLQVLRFSGMVEWEDWQWEEQVEAMAALAELLLDRCKLRCLPPGLAFHARALKTLGVYEVQKLKSIENFDCVDELSVGENPDLERISNFSKLRKLEIVLCSKMEVLEGVPELRSLTLEDYSIKALPGYFQQVSMRNLLLDCSFELLSSIAMGDTGPEWNKISHIQQVKAYADDGDDERTWFGCRMPVPRRKLKSLIYDKMKNNRGFLAESAAVPFVSTLVSK</sequence>
<feature type="domain" description="NB-ARC" evidence="7">
    <location>
        <begin position="151"/>
        <end position="304"/>
    </location>
</feature>
<dbReference type="Gramene" id="OB11G20590.1">
    <property type="protein sequence ID" value="OB11G20590.1"/>
    <property type="gene ID" value="OB11G20590"/>
</dbReference>
<dbReference type="OMA" id="QQVSMRN"/>
<dbReference type="GO" id="GO:0009626">
    <property type="term" value="P:plant-type hypersensitive response"/>
    <property type="evidence" value="ECO:0007669"/>
    <property type="project" value="UniProtKB-ARBA"/>
</dbReference>
<comment type="similarity">
    <text evidence="1">Belongs to the disease resistance NB-LRR family.</text>
</comment>
<evidence type="ECO:0000313" key="12">
    <source>
        <dbReference type="Proteomes" id="UP000006038"/>
    </source>
</evidence>
<dbReference type="InterPro" id="IPR002182">
    <property type="entry name" value="NB-ARC"/>
</dbReference>
<dbReference type="GO" id="GO:0043531">
    <property type="term" value="F:ADP binding"/>
    <property type="evidence" value="ECO:0007669"/>
    <property type="project" value="InterPro"/>
</dbReference>
<dbReference type="PANTHER" id="PTHR23155:SF1095">
    <property type="entry name" value="OS05G0250700 PROTEIN"/>
    <property type="match status" value="1"/>
</dbReference>
<dbReference type="SUPFAM" id="SSF52058">
    <property type="entry name" value="L domain-like"/>
    <property type="match status" value="1"/>
</dbReference>
<dbReference type="SUPFAM" id="SSF52540">
    <property type="entry name" value="P-loop containing nucleoside triphosphate hydrolases"/>
    <property type="match status" value="1"/>
</dbReference>
<feature type="domain" description="Disease resistance N-terminal" evidence="8">
    <location>
        <begin position="11"/>
        <end position="89"/>
    </location>
</feature>
<dbReference type="InterPro" id="IPR032675">
    <property type="entry name" value="LRR_dom_sf"/>
</dbReference>
<evidence type="ECO:0000259" key="10">
    <source>
        <dbReference type="Pfam" id="PF23598"/>
    </source>
</evidence>
<evidence type="ECO:0000256" key="1">
    <source>
        <dbReference type="ARBA" id="ARBA00008894"/>
    </source>
</evidence>
<organism evidence="11">
    <name type="scientific">Oryza brachyantha</name>
    <name type="common">malo sina</name>
    <dbReference type="NCBI Taxonomy" id="4533"/>
    <lineage>
        <taxon>Eukaryota</taxon>
        <taxon>Viridiplantae</taxon>
        <taxon>Streptophyta</taxon>
        <taxon>Embryophyta</taxon>
        <taxon>Tracheophyta</taxon>
        <taxon>Spermatophyta</taxon>
        <taxon>Magnoliopsida</taxon>
        <taxon>Liliopsida</taxon>
        <taxon>Poales</taxon>
        <taxon>Poaceae</taxon>
        <taxon>BOP clade</taxon>
        <taxon>Oryzoideae</taxon>
        <taxon>Oryzeae</taxon>
        <taxon>Oryzinae</taxon>
        <taxon>Oryza</taxon>
    </lineage>
</organism>
<dbReference type="Gene3D" id="1.20.5.4130">
    <property type="match status" value="1"/>
</dbReference>
<evidence type="ECO:0000313" key="11">
    <source>
        <dbReference type="EnsemblPlants" id="OB11G20590.1"/>
    </source>
</evidence>
<keyword evidence="6" id="KW-0175">Coiled coil</keyword>
<dbReference type="eggNOG" id="KOG4658">
    <property type="taxonomic scope" value="Eukaryota"/>
</dbReference>
<accession>J3N8C3</accession>
<dbReference type="InterPro" id="IPR058922">
    <property type="entry name" value="WHD_DRP"/>
</dbReference>
<dbReference type="Pfam" id="PF18052">
    <property type="entry name" value="Rx_N"/>
    <property type="match status" value="1"/>
</dbReference>
<protein>
    <submittedName>
        <fullName evidence="11">Uncharacterized protein</fullName>
    </submittedName>
</protein>
<dbReference type="GO" id="GO:0042742">
    <property type="term" value="P:defense response to bacterium"/>
    <property type="evidence" value="ECO:0007669"/>
    <property type="project" value="UniProtKB-ARBA"/>
</dbReference>
<dbReference type="EnsemblPlants" id="OB11G20590.1">
    <property type="protein sequence ID" value="OB11G20590.1"/>
    <property type="gene ID" value="OB11G20590"/>
</dbReference>
<dbReference type="PANTHER" id="PTHR23155">
    <property type="entry name" value="DISEASE RESISTANCE PROTEIN RP"/>
    <property type="match status" value="1"/>
</dbReference>
<keyword evidence="12" id="KW-1185">Reference proteome</keyword>
<reference evidence="11" key="1">
    <citation type="journal article" date="2013" name="Nat. Commun.">
        <title>Whole-genome sequencing of Oryza brachyantha reveals mechanisms underlying Oryza genome evolution.</title>
        <authorList>
            <person name="Chen J."/>
            <person name="Huang Q."/>
            <person name="Gao D."/>
            <person name="Wang J."/>
            <person name="Lang Y."/>
            <person name="Liu T."/>
            <person name="Li B."/>
            <person name="Bai Z."/>
            <person name="Luis Goicoechea J."/>
            <person name="Liang C."/>
            <person name="Chen C."/>
            <person name="Zhang W."/>
            <person name="Sun S."/>
            <person name="Liao Y."/>
            <person name="Zhang X."/>
            <person name="Yang L."/>
            <person name="Song C."/>
            <person name="Wang M."/>
            <person name="Shi J."/>
            <person name="Liu G."/>
            <person name="Liu J."/>
            <person name="Zhou H."/>
            <person name="Zhou W."/>
            <person name="Yu Q."/>
            <person name="An N."/>
            <person name="Chen Y."/>
            <person name="Cai Q."/>
            <person name="Wang B."/>
            <person name="Liu B."/>
            <person name="Min J."/>
            <person name="Huang Y."/>
            <person name="Wu H."/>
            <person name="Li Z."/>
            <person name="Zhang Y."/>
            <person name="Yin Y."/>
            <person name="Song W."/>
            <person name="Jiang J."/>
            <person name="Jackson S.A."/>
            <person name="Wing R.A."/>
            <person name="Wang J."/>
            <person name="Chen M."/>
        </authorList>
    </citation>
    <scope>NUCLEOTIDE SEQUENCE [LARGE SCALE GENOMIC DNA]</scope>
    <source>
        <strain evidence="11">cv. IRGC 101232</strain>
    </source>
</reference>